<protein>
    <recommendedName>
        <fullName evidence="4">Amphi-Trp domain-containing protein</fullName>
    </recommendedName>
</protein>
<feature type="region of interest" description="Disordered" evidence="1">
    <location>
        <begin position="43"/>
        <end position="62"/>
    </location>
</feature>
<accession>A0AAW4PZE6</accession>
<evidence type="ECO:0000313" key="2">
    <source>
        <dbReference type="EMBL" id="MBX0325567.1"/>
    </source>
</evidence>
<comment type="caution">
    <text evidence="2">The sequence shown here is derived from an EMBL/GenBank/DDBJ whole genome shotgun (WGS) entry which is preliminary data.</text>
</comment>
<proteinExistence type="predicted"/>
<dbReference type="EMBL" id="RKLR01000016">
    <property type="protein sequence ID" value="MBX0325567.1"/>
    <property type="molecule type" value="Genomic_DNA"/>
</dbReference>
<feature type="compositionally biased region" description="Polar residues" evidence="1">
    <location>
        <begin position="43"/>
        <end position="53"/>
    </location>
</feature>
<name>A0AAW4PZE6_9EURY</name>
<organism evidence="2 3">
    <name type="scientific">Haloarcula rubra</name>
    <dbReference type="NCBI Taxonomy" id="2487747"/>
    <lineage>
        <taxon>Archaea</taxon>
        <taxon>Methanobacteriati</taxon>
        <taxon>Methanobacteriota</taxon>
        <taxon>Stenosarchaea group</taxon>
        <taxon>Halobacteria</taxon>
        <taxon>Halobacteriales</taxon>
        <taxon>Haloarculaceae</taxon>
        <taxon>Haloarcula</taxon>
    </lineage>
</organism>
<dbReference type="AlphaFoldDB" id="A0AAW4PZE6"/>
<reference evidence="2 3" key="1">
    <citation type="submission" date="2021-06" db="EMBL/GenBank/DDBJ databases">
        <title>Halomicroarcula sp. a new haloarchaeum isolated from saline soil.</title>
        <authorList>
            <person name="Duran-Viseras A."/>
            <person name="Sanchez-Porro C."/>
            <person name="Ventosa A."/>
        </authorList>
    </citation>
    <scope>NUCLEOTIDE SEQUENCE [LARGE SCALE GENOMIC DNA]</scope>
    <source>
        <strain evidence="2 3">F13</strain>
    </source>
</reference>
<evidence type="ECO:0000256" key="1">
    <source>
        <dbReference type="SAM" id="MobiDB-lite"/>
    </source>
</evidence>
<dbReference type="RefSeq" id="WP_220620433.1">
    <property type="nucleotide sequence ID" value="NZ_RKLR01000016.1"/>
</dbReference>
<evidence type="ECO:0008006" key="4">
    <source>
        <dbReference type="Google" id="ProtNLM"/>
    </source>
</evidence>
<sequence>MSQQIMQNGFSCLHKNGISARNEAVSVVLSIKEQGDEIEINLSRQESVKSGGSANKRASEEMSLSGLDTNQVLEIVKLLEDWLESESFPSIEIELDQRSWEVDC</sequence>
<dbReference type="Proteomes" id="UP001430377">
    <property type="component" value="Unassembled WGS sequence"/>
</dbReference>
<evidence type="ECO:0000313" key="3">
    <source>
        <dbReference type="Proteomes" id="UP001430377"/>
    </source>
</evidence>
<keyword evidence="3" id="KW-1185">Reference proteome</keyword>
<gene>
    <name evidence="2" type="ORF">EGH21_21315</name>
</gene>